<dbReference type="EMBL" id="JBBWWQ010000001">
    <property type="protein sequence ID" value="KAK8957585.1"/>
    <property type="molecule type" value="Genomic_DNA"/>
</dbReference>
<feature type="compositionally biased region" description="Basic residues" evidence="1">
    <location>
        <begin position="1"/>
        <end position="10"/>
    </location>
</feature>
<evidence type="ECO:0000256" key="1">
    <source>
        <dbReference type="SAM" id="MobiDB-lite"/>
    </source>
</evidence>
<accession>A0AAP0GFQ4</accession>
<proteinExistence type="predicted"/>
<dbReference type="AlphaFoldDB" id="A0AAP0GFQ4"/>
<organism evidence="2 3">
    <name type="scientific">Platanthera zijinensis</name>
    <dbReference type="NCBI Taxonomy" id="2320716"/>
    <lineage>
        <taxon>Eukaryota</taxon>
        <taxon>Viridiplantae</taxon>
        <taxon>Streptophyta</taxon>
        <taxon>Embryophyta</taxon>
        <taxon>Tracheophyta</taxon>
        <taxon>Spermatophyta</taxon>
        <taxon>Magnoliopsida</taxon>
        <taxon>Liliopsida</taxon>
        <taxon>Asparagales</taxon>
        <taxon>Orchidaceae</taxon>
        <taxon>Orchidoideae</taxon>
        <taxon>Orchideae</taxon>
        <taxon>Orchidinae</taxon>
        <taxon>Platanthera</taxon>
    </lineage>
</organism>
<sequence length="94" mass="10825">MHHRWKHVKPGHPVSKFPRNGARSQYRITRAACRTTFMNIITTPSIAPRTIHPFRHNGIFAQPMNSPSGHRWNHNTTVQSRLHSSIGRLRGTNL</sequence>
<feature type="region of interest" description="Disordered" evidence="1">
    <location>
        <begin position="1"/>
        <end position="22"/>
    </location>
</feature>
<keyword evidence="3" id="KW-1185">Reference proteome</keyword>
<comment type="caution">
    <text evidence="2">The sequence shown here is derived from an EMBL/GenBank/DDBJ whole genome shotgun (WGS) entry which is preliminary data.</text>
</comment>
<reference evidence="2 3" key="1">
    <citation type="journal article" date="2022" name="Nat. Plants">
        <title>Genomes of leafy and leafless Platanthera orchids illuminate the evolution of mycoheterotrophy.</title>
        <authorList>
            <person name="Li M.H."/>
            <person name="Liu K.W."/>
            <person name="Li Z."/>
            <person name="Lu H.C."/>
            <person name="Ye Q.L."/>
            <person name="Zhang D."/>
            <person name="Wang J.Y."/>
            <person name="Li Y.F."/>
            <person name="Zhong Z.M."/>
            <person name="Liu X."/>
            <person name="Yu X."/>
            <person name="Liu D.K."/>
            <person name="Tu X.D."/>
            <person name="Liu B."/>
            <person name="Hao Y."/>
            <person name="Liao X.Y."/>
            <person name="Jiang Y.T."/>
            <person name="Sun W.H."/>
            <person name="Chen J."/>
            <person name="Chen Y.Q."/>
            <person name="Ai Y."/>
            <person name="Zhai J.W."/>
            <person name="Wu S.S."/>
            <person name="Zhou Z."/>
            <person name="Hsiao Y.Y."/>
            <person name="Wu W.L."/>
            <person name="Chen Y.Y."/>
            <person name="Lin Y.F."/>
            <person name="Hsu J.L."/>
            <person name="Li C.Y."/>
            <person name="Wang Z.W."/>
            <person name="Zhao X."/>
            <person name="Zhong W.Y."/>
            <person name="Ma X.K."/>
            <person name="Ma L."/>
            <person name="Huang J."/>
            <person name="Chen G.Z."/>
            <person name="Huang M.Z."/>
            <person name="Huang L."/>
            <person name="Peng D.H."/>
            <person name="Luo Y.B."/>
            <person name="Zou S.Q."/>
            <person name="Chen S.P."/>
            <person name="Lan S."/>
            <person name="Tsai W.C."/>
            <person name="Van de Peer Y."/>
            <person name="Liu Z.J."/>
        </authorList>
    </citation>
    <scope>NUCLEOTIDE SEQUENCE [LARGE SCALE GENOMIC DNA]</scope>
    <source>
        <strain evidence="2">Lor287</strain>
    </source>
</reference>
<dbReference type="Proteomes" id="UP001418222">
    <property type="component" value="Unassembled WGS sequence"/>
</dbReference>
<evidence type="ECO:0000313" key="3">
    <source>
        <dbReference type="Proteomes" id="UP001418222"/>
    </source>
</evidence>
<evidence type="ECO:0000313" key="2">
    <source>
        <dbReference type="EMBL" id="KAK8957585.1"/>
    </source>
</evidence>
<gene>
    <name evidence="2" type="ORF">KSP39_PZI000333</name>
</gene>
<protein>
    <submittedName>
        <fullName evidence="2">Uncharacterized protein</fullName>
    </submittedName>
</protein>
<name>A0AAP0GFQ4_9ASPA</name>